<sequence>MFQTSHDLGTCAFWLPYERLLLNVIELAPKGGANLSPSNGLYSLKSGDNTAVCGGSRIAQHL</sequence>
<evidence type="ECO:0000313" key="2">
    <source>
        <dbReference type="Proteomes" id="UP000828390"/>
    </source>
</evidence>
<dbReference type="EMBL" id="JAIWYP010000011">
    <property type="protein sequence ID" value="KAH3738107.1"/>
    <property type="molecule type" value="Genomic_DNA"/>
</dbReference>
<proteinExistence type="predicted"/>
<gene>
    <name evidence="1" type="ORF">DPMN_044730</name>
</gene>
<evidence type="ECO:0000313" key="1">
    <source>
        <dbReference type="EMBL" id="KAH3738107.1"/>
    </source>
</evidence>
<accession>A0A9D4D3G9</accession>
<comment type="caution">
    <text evidence="1">The sequence shown here is derived from an EMBL/GenBank/DDBJ whole genome shotgun (WGS) entry which is preliminary data.</text>
</comment>
<name>A0A9D4D3G9_DREPO</name>
<reference evidence="1" key="2">
    <citation type="submission" date="2020-11" db="EMBL/GenBank/DDBJ databases">
        <authorList>
            <person name="McCartney M.A."/>
            <person name="Auch B."/>
            <person name="Kono T."/>
            <person name="Mallez S."/>
            <person name="Becker A."/>
            <person name="Gohl D.M."/>
            <person name="Silverstein K.A.T."/>
            <person name="Koren S."/>
            <person name="Bechman K.B."/>
            <person name="Herman A."/>
            <person name="Abrahante J.E."/>
            <person name="Garbe J."/>
        </authorList>
    </citation>
    <scope>NUCLEOTIDE SEQUENCE</scope>
    <source>
        <strain evidence="1">Duluth1</strain>
        <tissue evidence="1">Whole animal</tissue>
    </source>
</reference>
<organism evidence="1 2">
    <name type="scientific">Dreissena polymorpha</name>
    <name type="common">Zebra mussel</name>
    <name type="synonym">Mytilus polymorpha</name>
    <dbReference type="NCBI Taxonomy" id="45954"/>
    <lineage>
        <taxon>Eukaryota</taxon>
        <taxon>Metazoa</taxon>
        <taxon>Spiralia</taxon>
        <taxon>Lophotrochozoa</taxon>
        <taxon>Mollusca</taxon>
        <taxon>Bivalvia</taxon>
        <taxon>Autobranchia</taxon>
        <taxon>Heteroconchia</taxon>
        <taxon>Euheterodonta</taxon>
        <taxon>Imparidentia</taxon>
        <taxon>Neoheterodontei</taxon>
        <taxon>Myida</taxon>
        <taxon>Dreissenoidea</taxon>
        <taxon>Dreissenidae</taxon>
        <taxon>Dreissena</taxon>
    </lineage>
</organism>
<protein>
    <submittedName>
        <fullName evidence="1">Uncharacterized protein</fullName>
    </submittedName>
</protein>
<keyword evidence="2" id="KW-1185">Reference proteome</keyword>
<dbReference type="Proteomes" id="UP000828390">
    <property type="component" value="Unassembled WGS sequence"/>
</dbReference>
<reference evidence="1" key="1">
    <citation type="journal article" date="2019" name="bioRxiv">
        <title>The Genome of the Zebra Mussel, Dreissena polymorpha: A Resource for Invasive Species Research.</title>
        <authorList>
            <person name="McCartney M.A."/>
            <person name="Auch B."/>
            <person name="Kono T."/>
            <person name="Mallez S."/>
            <person name="Zhang Y."/>
            <person name="Obille A."/>
            <person name="Becker A."/>
            <person name="Abrahante J.E."/>
            <person name="Garbe J."/>
            <person name="Badalamenti J.P."/>
            <person name="Herman A."/>
            <person name="Mangelson H."/>
            <person name="Liachko I."/>
            <person name="Sullivan S."/>
            <person name="Sone E.D."/>
            <person name="Koren S."/>
            <person name="Silverstein K.A.T."/>
            <person name="Beckman K.B."/>
            <person name="Gohl D.M."/>
        </authorList>
    </citation>
    <scope>NUCLEOTIDE SEQUENCE</scope>
    <source>
        <strain evidence="1">Duluth1</strain>
        <tissue evidence="1">Whole animal</tissue>
    </source>
</reference>
<dbReference type="AlphaFoldDB" id="A0A9D4D3G9"/>